<organism evidence="2 3">
    <name type="scientific">Porcisia hertigi</name>
    <dbReference type="NCBI Taxonomy" id="2761500"/>
    <lineage>
        <taxon>Eukaryota</taxon>
        <taxon>Discoba</taxon>
        <taxon>Euglenozoa</taxon>
        <taxon>Kinetoplastea</taxon>
        <taxon>Metakinetoplastina</taxon>
        <taxon>Trypanosomatida</taxon>
        <taxon>Trypanosomatidae</taxon>
        <taxon>Leishmaniinae</taxon>
        <taxon>Porcisia</taxon>
    </lineage>
</organism>
<dbReference type="GeneID" id="94291527"/>
<evidence type="ECO:0000256" key="1">
    <source>
        <dbReference type="SAM" id="MobiDB-lite"/>
    </source>
</evidence>
<dbReference type="PANTHER" id="PTHR35615">
    <property type="entry name" value="PRESENT IN THE OUTER MITOCHONDRIAL MEMBRANE PROTEOME 22-RELATED"/>
    <property type="match status" value="1"/>
</dbReference>
<evidence type="ECO:0000313" key="2">
    <source>
        <dbReference type="EMBL" id="KAG5508236.1"/>
    </source>
</evidence>
<comment type="caution">
    <text evidence="2">The sequence shown here is derived from an EMBL/GenBank/DDBJ whole genome shotgun (WGS) entry which is preliminary data.</text>
</comment>
<feature type="compositionally biased region" description="Basic and acidic residues" evidence="1">
    <location>
        <begin position="426"/>
        <end position="454"/>
    </location>
</feature>
<dbReference type="RefSeq" id="XP_067758125.1">
    <property type="nucleotide sequence ID" value="XM_067901450.1"/>
</dbReference>
<dbReference type="AlphaFoldDB" id="A0A836LDI8"/>
<keyword evidence="3" id="KW-1185">Reference proteome</keyword>
<feature type="region of interest" description="Disordered" evidence="1">
    <location>
        <begin position="378"/>
        <end position="470"/>
    </location>
</feature>
<name>A0A836LDI8_9TRYP</name>
<evidence type="ECO:0000313" key="3">
    <source>
        <dbReference type="Proteomes" id="UP000674318"/>
    </source>
</evidence>
<feature type="region of interest" description="Disordered" evidence="1">
    <location>
        <begin position="113"/>
        <end position="133"/>
    </location>
</feature>
<feature type="region of interest" description="Disordered" evidence="1">
    <location>
        <begin position="174"/>
        <end position="226"/>
    </location>
</feature>
<protein>
    <submittedName>
        <fullName evidence="2">Uncharacterized protein</fullName>
    </submittedName>
</protein>
<feature type="compositionally biased region" description="Polar residues" evidence="1">
    <location>
        <begin position="458"/>
        <end position="468"/>
    </location>
</feature>
<dbReference type="SUPFAM" id="SSF52540">
    <property type="entry name" value="P-loop containing nucleoside triphosphate hydrolases"/>
    <property type="match status" value="1"/>
</dbReference>
<proteinExistence type="predicted"/>
<feature type="compositionally biased region" description="Polar residues" evidence="1">
    <location>
        <begin position="409"/>
        <end position="425"/>
    </location>
</feature>
<feature type="compositionally biased region" description="Polar residues" evidence="1">
    <location>
        <begin position="388"/>
        <end position="400"/>
    </location>
</feature>
<dbReference type="EMBL" id="JAFJZO010000017">
    <property type="protein sequence ID" value="KAG5508236.1"/>
    <property type="molecule type" value="Genomic_DNA"/>
</dbReference>
<sequence length="820" mass="87986">MYGGFYVMGSGTHQGVGYGAGPTLQPPPPPQRRYGPQQPPLRMQACLRGPGTYASPGYLRQAVGDSVSDRLSRNPSFVLMEDQSSFGQPSAMMQRVGSFNSMGSMGMISHWNSFRPPSGNSGPAERRESFSSFGSGAGSLHRVRSGMNFSYPTGSQLGWGGSLMRRNSYGSVRQGGPSFFAGSAPARGGGDQPSPPQLNRKNSSVSPYSYGSYRQPSFTHGSVHNGATGVGPELSLNSINGMFQHTNSGHNNAGGSSVVAAVPEGIRPDGGVEDPLESSTLRVARHNSSNSLQRSYSIAGQFFNYGSGNSSVVGDNPSASFPPFQRRLSQHMPGGGPVVGGGAGMVTLSALTATVGYPSGAGAMTPQMHRHAVLQQQQRVSGVGYSGGSTASHAQPSRGTSEVPAVTEGQLQTLGRKSSMQNLPRKNSEKRVGMYFKNKEATEQDGLQYKKDGDPGTSGKSGSNTRDPSLSSTLKASLLLDMSAGPNSAIEVDGRTIRADKPGAEEVQKYDMRDIIYVNRNTDIELSSDSTEEIRDNFVYGCNVGMIMADAGCPAARPTEWFTWLLLKSVVKGTFGKLASVQFEFTMSMCLLQDDQVMDLLSDSPQHFVTLTVAESPLFGNVANGMVYVCVEDAGEFNDVLDASLLRAQEQCSPSAEEQGIVLCTCVLKQIKTSPSSGKADIMISSIFASGVGDGVIHYNRILDKNPAEPRALFYSVLHRSVHSTAFFSCAMNDDEIFNYLATLQRFSKVETRRPKVGSVRAFVAYGTSTIPKIREDLKKTRDCRHRIMLGRQLEKLELMVADAKDMLESPADCVPKTYI</sequence>
<dbReference type="KEGG" id="phet:94291527"/>
<accession>A0A836LDI8</accession>
<dbReference type="Proteomes" id="UP000674318">
    <property type="component" value="Chromosome 17"/>
</dbReference>
<dbReference type="InterPro" id="IPR027417">
    <property type="entry name" value="P-loop_NTPase"/>
</dbReference>
<reference evidence="2 3" key="1">
    <citation type="submission" date="2021-02" db="EMBL/GenBank/DDBJ databases">
        <title>Porcisia hertigi Genome sequencing and assembly.</title>
        <authorList>
            <person name="Almutairi H."/>
            <person name="Gatherer D."/>
        </authorList>
    </citation>
    <scope>NUCLEOTIDE SEQUENCE [LARGE SCALE GENOMIC DNA]</scope>
    <source>
        <strain evidence="2 3">C119</strain>
    </source>
</reference>
<dbReference type="OrthoDB" id="272158at2759"/>
<gene>
    <name evidence="2" type="ORF">JKF63_05492</name>
</gene>
<dbReference type="PANTHER" id="PTHR35615:SF2">
    <property type="entry name" value="PROTEIN KINASE DOMAIN-CONTAINING PROTEIN"/>
    <property type="match status" value="1"/>
</dbReference>
<feature type="compositionally biased region" description="Polar residues" evidence="1">
    <location>
        <begin position="197"/>
        <end position="222"/>
    </location>
</feature>